<keyword evidence="5" id="KW-0949">S-adenosyl-L-methionine</keyword>
<gene>
    <name evidence="9" type="ORF">KGF56_004112</name>
</gene>
<dbReference type="GeneID" id="73381727"/>
<dbReference type="InterPro" id="IPR050082">
    <property type="entry name" value="RNA_methyltr_RlmE"/>
</dbReference>
<keyword evidence="2" id="KW-0698">rRNA processing</keyword>
<sequence length="362" mass="40488">MSSKSSESHSPQVVSPLLDSPSSDSPSSDSPSSNPPSSSSHSQPFGKYKKMSRREEAESLKKGFTSQIRLLDEQYHILTSETRKILDIGFAPGHWMSYIAETLAKLHDVEQDKLYTKKIMILGFDILFKNPPKGTSSIQGNIFSKMAQGLVMNHFKDFEIRNRKLKSGGAVGGGGNNGIGDIDDLVKKSYFDQEKEETEILNELAGVFDKKLIIADDNNNNNNNNNNNSNKNNSNEDSNSDDWKINLVLSDLSRPLKQQSGFYDHSETHPYIRYNSNKGLNHSIINPTKANLDLAEASILLMQQVLKTGGKYVLRLSCIKVGDSEIDSIKQKLQMLFNDVIMIDVIMIESTNECIFICNDKR</sequence>
<keyword evidence="3" id="KW-0489">Methyltransferase</keyword>
<dbReference type="InterPro" id="IPR029063">
    <property type="entry name" value="SAM-dependent_MTases_sf"/>
</dbReference>
<dbReference type="PANTHER" id="PTHR10920:SF18">
    <property type="entry name" value="RRNA METHYLTRANSFERASE 2, MITOCHONDRIAL"/>
    <property type="match status" value="1"/>
</dbReference>
<evidence type="ECO:0000313" key="9">
    <source>
        <dbReference type="EMBL" id="KAI3403052.2"/>
    </source>
</evidence>
<dbReference type="GO" id="GO:0008650">
    <property type="term" value="F:rRNA (uridine-2'-O-)-methyltransferase activity"/>
    <property type="evidence" value="ECO:0007669"/>
    <property type="project" value="TreeGrafter"/>
</dbReference>
<feature type="domain" description="Ribosomal RNA methyltransferase FtsJ" evidence="8">
    <location>
        <begin position="71"/>
        <end position="359"/>
    </location>
</feature>
<evidence type="ECO:0000256" key="3">
    <source>
        <dbReference type="ARBA" id="ARBA00022603"/>
    </source>
</evidence>
<name>A0AAI9WWI0_9ASCO</name>
<feature type="compositionally biased region" description="Low complexity" evidence="7">
    <location>
        <begin position="217"/>
        <end position="237"/>
    </location>
</feature>
<evidence type="ECO:0000259" key="8">
    <source>
        <dbReference type="Pfam" id="PF01728"/>
    </source>
</evidence>
<dbReference type="Gene3D" id="3.40.50.150">
    <property type="entry name" value="Vaccinia Virus protein VP39"/>
    <property type="match status" value="1"/>
</dbReference>
<dbReference type="Proteomes" id="UP001202479">
    <property type="component" value="Unassembled WGS sequence"/>
</dbReference>
<reference evidence="9" key="1">
    <citation type="journal article" date="2022" name="DNA Res.">
        <title>Genome analysis of five recently described species of the CUG-Ser clade uncovers Candida theae as a new hybrid lineage with pathogenic potential in the Candida parapsilosis species complex.</title>
        <authorList>
            <person name="Mixao V."/>
            <person name="Del Olmo V."/>
            <person name="Hegedusova E."/>
            <person name="Saus E."/>
            <person name="Pryszcz L."/>
            <person name="Cillingova A."/>
            <person name="Nosek J."/>
            <person name="Gabaldon T."/>
        </authorList>
    </citation>
    <scope>NUCLEOTIDE SEQUENCE</scope>
    <source>
        <strain evidence="9">CBS 10844</strain>
    </source>
</reference>
<dbReference type="GO" id="GO:0005739">
    <property type="term" value="C:mitochondrion"/>
    <property type="evidence" value="ECO:0007669"/>
    <property type="project" value="TreeGrafter"/>
</dbReference>
<accession>A0AAI9WWI0</accession>
<keyword evidence="4" id="KW-0808">Transferase</keyword>
<feature type="region of interest" description="Disordered" evidence="7">
    <location>
        <begin position="1"/>
        <end position="52"/>
    </location>
</feature>
<evidence type="ECO:0000256" key="1">
    <source>
        <dbReference type="ARBA" id="ARBA00009258"/>
    </source>
</evidence>
<evidence type="ECO:0000256" key="7">
    <source>
        <dbReference type="SAM" id="MobiDB-lite"/>
    </source>
</evidence>
<dbReference type="InterPro" id="IPR002877">
    <property type="entry name" value="RNA_MeTrfase_FtsJ_dom"/>
</dbReference>
<evidence type="ECO:0000313" key="10">
    <source>
        <dbReference type="Proteomes" id="UP001202479"/>
    </source>
</evidence>
<evidence type="ECO:0000256" key="5">
    <source>
        <dbReference type="ARBA" id="ARBA00022691"/>
    </source>
</evidence>
<dbReference type="Pfam" id="PF01728">
    <property type="entry name" value="FtsJ"/>
    <property type="match status" value="1"/>
</dbReference>
<feature type="compositionally biased region" description="Low complexity" evidence="7">
    <location>
        <begin position="10"/>
        <end position="44"/>
    </location>
</feature>
<evidence type="ECO:0000256" key="6">
    <source>
        <dbReference type="ARBA" id="ARBA00041184"/>
    </source>
</evidence>
<comment type="caution">
    <text evidence="9">The sequence shown here is derived from an EMBL/GenBank/DDBJ whole genome shotgun (WGS) entry which is preliminary data.</text>
</comment>
<dbReference type="EMBL" id="JAHUZD010000138">
    <property type="protein sequence ID" value="KAI3403052.2"/>
    <property type="molecule type" value="Genomic_DNA"/>
</dbReference>
<organism evidence="9 10">
    <name type="scientific">Candida oxycetoniae</name>
    <dbReference type="NCBI Taxonomy" id="497107"/>
    <lineage>
        <taxon>Eukaryota</taxon>
        <taxon>Fungi</taxon>
        <taxon>Dikarya</taxon>
        <taxon>Ascomycota</taxon>
        <taxon>Saccharomycotina</taxon>
        <taxon>Pichiomycetes</taxon>
        <taxon>Debaryomycetaceae</taxon>
        <taxon>Candida/Lodderomyces clade</taxon>
        <taxon>Candida</taxon>
    </lineage>
</organism>
<feature type="region of interest" description="Disordered" evidence="7">
    <location>
        <begin position="217"/>
        <end position="240"/>
    </location>
</feature>
<evidence type="ECO:0000256" key="2">
    <source>
        <dbReference type="ARBA" id="ARBA00022552"/>
    </source>
</evidence>
<protein>
    <recommendedName>
        <fullName evidence="6">rRNA methyltransferase 2, mitochondrial</fullName>
    </recommendedName>
</protein>
<comment type="similarity">
    <text evidence="1">Belongs to the class I-like SAM-binding methyltransferase superfamily. RNA methyltransferase RlmE family.</text>
</comment>
<proteinExistence type="inferred from homology"/>
<keyword evidence="10" id="KW-1185">Reference proteome</keyword>
<evidence type="ECO:0000256" key="4">
    <source>
        <dbReference type="ARBA" id="ARBA00022679"/>
    </source>
</evidence>
<dbReference type="PANTHER" id="PTHR10920">
    <property type="entry name" value="RIBOSOMAL RNA METHYLTRANSFERASE"/>
    <property type="match status" value="1"/>
</dbReference>
<dbReference type="AlphaFoldDB" id="A0AAI9WWI0"/>
<dbReference type="RefSeq" id="XP_049178799.1">
    <property type="nucleotide sequence ID" value="XM_049325517.1"/>
</dbReference>